<keyword evidence="7" id="KW-1185">Reference proteome</keyword>
<dbReference type="Proteomes" id="UP001596328">
    <property type="component" value="Unassembled WGS sequence"/>
</dbReference>
<reference evidence="6 7" key="1">
    <citation type="journal article" date="2019" name="Int. J. Syst. Evol. Microbiol.">
        <title>The Global Catalogue of Microorganisms (GCM) 10K type strain sequencing project: providing services to taxonomists for standard genome sequencing and annotation.</title>
        <authorList>
            <consortium name="The Broad Institute Genomics Platform"/>
            <consortium name="The Broad Institute Genome Sequencing Center for Infectious Disease"/>
            <person name="Wu L."/>
            <person name="Ma J."/>
        </authorList>
    </citation>
    <scope>NUCLEOTIDE SEQUENCE [LARGE SCALE GENOMIC DNA]</scope>
    <source>
        <strain evidence="6 7">NBRC 111368</strain>
    </source>
</reference>
<organism evidence="6 7">
    <name type="scientific">Halobium palmae</name>
    <dbReference type="NCBI Taxonomy" id="1776492"/>
    <lineage>
        <taxon>Archaea</taxon>
        <taxon>Methanobacteriati</taxon>
        <taxon>Methanobacteriota</taxon>
        <taxon>Stenosarchaea group</taxon>
        <taxon>Halobacteria</taxon>
        <taxon>Halobacteriales</taxon>
        <taxon>Haloferacaceae</taxon>
        <taxon>Halobium</taxon>
    </lineage>
</organism>
<comment type="caution">
    <text evidence="6">The sequence shown here is derived from an EMBL/GenBank/DDBJ whole genome shotgun (WGS) entry which is preliminary data.</text>
</comment>
<dbReference type="PANTHER" id="PTHR36460">
    <property type="entry name" value="UPF0132 DOMAIN PROTEIN (AFU_ORTHOLOGUE AFUA_3G10255)"/>
    <property type="match status" value="1"/>
</dbReference>
<comment type="subcellular location">
    <subcellularLocation>
        <location evidence="1">Membrane</location>
        <topology evidence="1">Multi-pass membrane protein</topology>
    </subcellularLocation>
</comment>
<dbReference type="AlphaFoldDB" id="A0ABD5RYG3"/>
<dbReference type="GO" id="GO:0016020">
    <property type="term" value="C:membrane"/>
    <property type="evidence" value="ECO:0007669"/>
    <property type="project" value="UniProtKB-SubCell"/>
</dbReference>
<evidence type="ECO:0000313" key="6">
    <source>
        <dbReference type="EMBL" id="MFC6724279.1"/>
    </source>
</evidence>
<dbReference type="PANTHER" id="PTHR36460:SF1">
    <property type="entry name" value="UPF0132 DOMAIN PROTEIN (AFU_ORTHOLOGUE AFUA_3G10255)"/>
    <property type="match status" value="1"/>
</dbReference>
<keyword evidence="2 5" id="KW-0812">Transmembrane</keyword>
<feature type="transmembrane region" description="Helical" evidence="5">
    <location>
        <begin position="65"/>
        <end position="91"/>
    </location>
</feature>
<feature type="transmembrane region" description="Helical" evidence="5">
    <location>
        <begin position="34"/>
        <end position="53"/>
    </location>
</feature>
<evidence type="ECO:0000256" key="1">
    <source>
        <dbReference type="ARBA" id="ARBA00004141"/>
    </source>
</evidence>
<dbReference type="InterPro" id="IPR019109">
    <property type="entry name" value="MamF_MmsF"/>
</dbReference>
<evidence type="ECO:0000313" key="7">
    <source>
        <dbReference type="Proteomes" id="UP001596328"/>
    </source>
</evidence>
<proteinExistence type="predicted"/>
<protein>
    <submittedName>
        <fullName evidence="6">DUF4870 domain-containing protein</fullName>
    </submittedName>
</protein>
<sequence>MSTHTTSTETVSSPDVAPLATETTETSTGLDQNVAGALSYLFGPVTGVLFYVLEKENAFVRFHAAQSMVLSAVLVGLSVLTSVASAVLFAVDVFVSGGLIALLVSLGLSLVWLAISVAAFVAWIYLMFRAYQGKRTALPIAGKYAERLI</sequence>
<accession>A0ABD5RYG3</accession>
<dbReference type="Pfam" id="PF09685">
    <property type="entry name" value="MamF_MmsF"/>
    <property type="match status" value="1"/>
</dbReference>
<evidence type="ECO:0000256" key="3">
    <source>
        <dbReference type="ARBA" id="ARBA00022989"/>
    </source>
</evidence>
<keyword evidence="4 5" id="KW-0472">Membrane</keyword>
<evidence type="ECO:0000256" key="2">
    <source>
        <dbReference type="ARBA" id="ARBA00022692"/>
    </source>
</evidence>
<gene>
    <name evidence="6" type="ORF">ACFQE1_07810</name>
</gene>
<keyword evidence="3 5" id="KW-1133">Transmembrane helix</keyword>
<evidence type="ECO:0000256" key="4">
    <source>
        <dbReference type="ARBA" id="ARBA00023136"/>
    </source>
</evidence>
<evidence type="ECO:0000256" key="5">
    <source>
        <dbReference type="SAM" id="Phobius"/>
    </source>
</evidence>
<feature type="transmembrane region" description="Helical" evidence="5">
    <location>
        <begin position="97"/>
        <end position="126"/>
    </location>
</feature>
<dbReference type="EMBL" id="JBHSWU010000139">
    <property type="protein sequence ID" value="MFC6724279.1"/>
    <property type="molecule type" value="Genomic_DNA"/>
</dbReference>
<name>A0ABD5RYG3_9EURY</name>